<sequence>MSLYTEKNAFNFPSGMSRKKAKSTSGVFEEADKFRRATYFRTITVAVLGDSGVGKSSIIRHIVGEAFIHEHIPTVEEFYVKQITYRNKTCEIHIIDTSGTYEFPPMRRIAIQKSDAAILVYSLDKLGSFSKLEKFMDEIESCCADSNRRIPVIIVSNKTDLPNLSEPTFVNTNGERVSACDHLEDKWKCQWLPASARFNLNMDVILPKLLDKLSPEKTLERSPSHIWKRRFRSFSDKS</sequence>
<dbReference type="SMART" id="SM00175">
    <property type="entry name" value="RAB"/>
    <property type="match status" value="1"/>
</dbReference>
<organism evidence="8 9">
    <name type="scientific">Stylophora pistillata</name>
    <name type="common">Smooth cauliflower coral</name>
    <dbReference type="NCBI Taxonomy" id="50429"/>
    <lineage>
        <taxon>Eukaryota</taxon>
        <taxon>Metazoa</taxon>
        <taxon>Cnidaria</taxon>
        <taxon>Anthozoa</taxon>
        <taxon>Hexacorallia</taxon>
        <taxon>Scleractinia</taxon>
        <taxon>Astrocoeniina</taxon>
        <taxon>Pocilloporidae</taxon>
        <taxon>Stylophora</taxon>
    </lineage>
</organism>
<dbReference type="GO" id="GO:0005525">
    <property type="term" value="F:GTP binding"/>
    <property type="evidence" value="ECO:0007669"/>
    <property type="project" value="UniProtKB-KW"/>
</dbReference>
<dbReference type="AlphaFoldDB" id="A0A2B4RK96"/>
<dbReference type="InterPro" id="IPR001806">
    <property type="entry name" value="Small_GTPase"/>
</dbReference>
<dbReference type="PROSITE" id="PS51419">
    <property type="entry name" value="RAB"/>
    <property type="match status" value="1"/>
</dbReference>
<name>A0A2B4RK96_STYPI</name>
<dbReference type="OrthoDB" id="5968470at2759"/>
<dbReference type="STRING" id="50429.A0A2B4RK96"/>
<dbReference type="PRINTS" id="PR00449">
    <property type="entry name" value="RASTRNSFRMNG"/>
</dbReference>
<dbReference type="SUPFAM" id="SSF52540">
    <property type="entry name" value="P-loop containing nucleoside triphosphate hydrolases"/>
    <property type="match status" value="1"/>
</dbReference>
<evidence type="ECO:0000256" key="2">
    <source>
        <dbReference type="ARBA" id="ARBA00022475"/>
    </source>
</evidence>
<dbReference type="PANTHER" id="PTHR46149">
    <property type="entry name" value="MIP08469P"/>
    <property type="match status" value="1"/>
</dbReference>
<comment type="caution">
    <text evidence="8">The sequence shown here is derived from an EMBL/GenBank/DDBJ whole genome shotgun (WGS) entry which is preliminary data.</text>
</comment>
<keyword evidence="9" id="KW-1185">Reference proteome</keyword>
<keyword evidence="2" id="KW-1003">Cell membrane</keyword>
<dbReference type="Pfam" id="PF00071">
    <property type="entry name" value="Ras"/>
    <property type="match status" value="1"/>
</dbReference>
<keyword evidence="6" id="KW-0449">Lipoprotein</keyword>
<protein>
    <submittedName>
        <fullName evidence="8">GTP-binding protein Di-Ras2</fullName>
    </submittedName>
</protein>
<dbReference type="Proteomes" id="UP000225706">
    <property type="component" value="Unassembled WGS sequence"/>
</dbReference>
<evidence type="ECO:0000256" key="6">
    <source>
        <dbReference type="ARBA" id="ARBA00023288"/>
    </source>
</evidence>
<comment type="similarity">
    <text evidence="7">Belongs to the small GTPase superfamily. RasD family.</text>
</comment>
<dbReference type="PROSITE" id="PS51421">
    <property type="entry name" value="RAS"/>
    <property type="match status" value="1"/>
</dbReference>
<reference evidence="9" key="1">
    <citation type="journal article" date="2017" name="bioRxiv">
        <title>Comparative analysis of the genomes of Stylophora pistillata and Acropora digitifera provides evidence for extensive differences between species of corals.</title>
        <authorList>
            <person name="Voolstra C.R."/>
            <person name="Li Y."/>
            <person name="Liew Y.J."/>
            <person name="Baumgarten S."/>
            <person name="Zoccola D."/>
            <person name="Flot J.-F."/>
            <person name="Tambutte S."/>
            <person name="Allemand D."/>
            <person name="Aranda M."/>
        </authorList>
    </citation>
    <scope>NUCLEOTIDE SEQUENCE [LARGE SCALE GENOMIC DNA]</scope>
</reference>
<dbReference type="NCBIfam" id="TIGR00231">
    <property type="entry name" value="small_GTP"/>
    <property type="match status" value="1"/>
</dbReference>
<proteinExistence type="inferred from homology"/>
<keyword evidence="5" id="KW-0472">Membrane</keyword>
<dbReference type="SMART" id="SM00174">
    <property type="entry name" value="RHO"/>
    <property type="match status" value="1"/>
</dbReference>
<evidence type="ECO:0000256" key="1">
    <source>
        <dbReference type="ARBA" id="ARBA00004193"/>
    </source>
</evidence>
<accession>A0A2B4RK96</accession>
<keyword evidence="4" id="KW-0547">Nucleotide-binding</keyword>
<evidence type="ECO:0000313" key="9">
    <source>
        <dbReference type="Proteomes" id="UP000225706"/>
    </source>
</evidence>
<dbReference type="InterPro" id="IPR027417">
    <property type="entry name" value="P-loop_NTPase"/>
</dbReference>
<evidence type="ECO:0000256" key="5">
    <source>
        <dbReference type="ARBA" id="ARBA00023136"/>
    </source>
</evidence>
<keyword evidence="4" id="KW-0342">GTP-binding</keyword>
<dbReference type="GO" id="GO:0005886">
    <property type="term" value="C:plasma membrane"/>
    <property type="evidence" value="ECO:0007669"/>
    <property type="project" value="UniProtKB-SubCell"/>
</dbReference>
<dbReference type="Gene3D" id="3.40.50.300">
    <property type="entry name" value="P-loop containing nucleotide triphosphate hydrolases"/>
    <property type="match status" value="1"/>
</dbReference>
<evidence type="ECO:0000256" key="7">
    <source>
        <dbReference type="ARBA" id="ARBA00038061"/>
    </source>
</evidence>
<dbReference type="InterPro" id="IPR005225">
    <property type="entry name" value="Small_GTP-bd"/>
</dbReference>
<dbReference type="SMART" id="SM00173">
    <property type="entry name" value="RAS"/>
    <property type="match status" value="1"/>
</dbReference>
<dbReference type="EMBL" id="LSMT01000518">
    <property type="protein sequence ID" value="PFX16788.1"/>
    <property type="molecule type" value="Genomic_DNA"/>
</dbReference>
<comment type="subcellular location">
    <subcellularLocation>
        <location evidence="1">Cell membrane</location>
        <topology evidence="1">Lipid-anchor</topology>
    </subcellularLocation>
</comment>
<gene>
    <name evidence="8" type="primary">Diras2</name>
    <name evidence="8" type="ORF">AWC38_SpisGene18909</name>
</gene>
<evidence type="ECO:0000256" key="3">
    <source>
        <dbReference type="ARBA" id="ARBA00022481"/>
    </source>
</evidence>
<evidence type="ECO:0000256" key="4">
    <source>
        <dbReference type="ARBA" id="ARBA00023134"/>
    </source>
</evidence>
<dbReference type="InterPro" id="IPR052236">
    <property type="entry name" value="Small_GTPase_RasD"/>
</dbReference>
<evidence type="ECO:0000313" key="8">
    <source>
        <dbReference type="EMBL" id="PFX16788.1"/>
    </source>
</evidence>
<keyword evidence="3" id="KW-0488">Methylation</keyword>
<dbReference type="GO" id="GO:0003924">
    <property type="term" value="F:GTPase activity"/>
    <property type="evidence" value="ECO:0007669"/>
    <property type="project" value="InterPro"/>
</dbReference>